<sequence>MFIFVMYKDAPELSHYLRRSSSELDPSVEKTLLVNPNCQVRVMLEYIRKKCKLGTFTQFDLSEANGLLKGLFELDTFAYATNLFEHKRTYYLIVLKPESDKRLSVIPQLSQDNSFYQALKSRVNNYILTGAVSPSNTPPSKATPPGKITPPKTTSAKKK</sequence>
<gene>
    <name evidence="2" type="ORF">APLA_LOCUS8842</name>
</gene>
<reference evidence="2 3" key="1">
    <citation type="submission" date="2020-04" db="EMBL/GenBank/DDBJ databases">
        <authorList>
            <person name="Wallbank WR R."/>
            <person name="Pardo Diaz C."/>
            <person name="Kozak K."/>
            <person name="Martin S."/>
            <person name="Jiggins C."/>
            <person name="Moest M."/>
            <person name="Warren A I."/>
            <person name="Byers J.R.P. K."/>
            <person name="Montejo-Kovacevich G."/>
            <person name="Yen C E."/>
        </authorList>
    </citation>
    <scope>NUCLEOTIDE SEQUENCE [LARGE SCALE GENOMIC DNA]</scope>
</reference>
<comment type="caution">
    <text evidence="2">The sequence shown here is derived from an EMBL/GenBank/DDBJ whole genome shotgun (WGS) entry which is preliminary data.</text>
</comment>
<dbReference type="EMBL" id="CADEBD010000309">
    <property type="protein sequence ID" value="CAB3240120.1"/>
    <property type="molecule type" value="Genomic_DNA"/>
</dbReference>
<dbReference type="InterPro" id="IPR039471">
    <property type="entry name" value="CXorf65-like"/>
</dbReference>
<organism evidence="2 3">
    <name type="scientific">Arctia plantaginis</name>
    <name type="common">Wood tiger moth</name>
    <name type="synonym">Phalaena plantaginis</name>
    <dbReference type="NCBI Taxonomy" id="874455"/>
    <lineage>
        <taxon>Eukaryota</taxon>
        <taxon>Metazoa</taxon>
        <taxon>Ecdysozoa</taxon>
        <taxon>Arthropoda</taxon>
        <taxon>Hexapoda</taxon>
        <taxon>Insecta</taxon>
        <taxon>Pterygota</taxon>
        <taxon>Neoptera</taxon>
        <taxon>Endopterygota</taxon>
        <taxon>Lepidoptera</taxon>
        <taxon>Glossata</taxon>
        <taxon>Ditrysia</taxon>
        <taxon>Noctuoidea</taxon>
        <taxon>Erebidae</taxon>
        <taxon>Arctiinae</taxon>
        <taxon>Arctia</taxon>
    </lineage>
</organism>
<dbReference type="PANTHER" id="PTHR33887">
    <property type="entry name" value="PB1 DOMAIN-CONTAINING PROTEIN"/>
    <property type="match status" value="1"/>
</dbReference>
<dbReference type="PANTHER" id="PTHR33887:SF5">
    <property type="entry name" value="PB1 DOMAIN-CONTAINING PROTEIN"/>
    <property type="match status" value="1"/>
</dbReference>
<name>A0A8S1A0C3_ARCPL</name>
<dbReference type="AlphaFoldDB" id="A0A8S1A0C3"/>
<evidence type="ECO:0000256" key="1">
    <source>
        <dbReference type="SAM" id="MobiDB-lite"/>
    </source>
</evidence>
<evidence type="ECO:0000313" key="2">
    <source>
        <dbReference type="EMBL" id="CAB3240120.1"/>
    </source>
</evidence>
<dbReference type="OrthoDB" id="672793at2759"/>
<feature type="compositionally biased region" description="Low complexity" evidence="1">
    <location>
        <begin position="143"/>
        <end position="159"/>
    </location>
</feature>
<dbReference type="Proteomes" id="UP000494256">
    <property type="component" value="Unassembled WGS sequence"/>
</dbReference>
<evidence type="ECO:0000313" key="3">
    <source>
        <dbReference type="Proteomes" id="UP000494256"/>
    </source>
</evidence>
<protein>
    <submittedName>
        <fullName evidence="2">Uncharacterized protein</fullName>
    </submittedName>
</protein>
<feature type="region of interest" description="Disordered" evidence="1">
    <location>
        <begin position="132"/>
        <end position="159"/>
    </location>
</feature>
<accession>A0A8S1A0C3</accession>
<proteinExistence type="predicted"/>
<dbReference type="Pfam" id="PF15874">
    <property type="entry name" value="Il2rg"/>
    <property type="match status" value="1"/>
</dbReference>